<dbReference type="PANTHER" id="PTHR47199">
    <property type="entry name" value="PHOTOSYSTEM II STABILITY/ASSEMBLY FACTOR HCF136, CHLOROPLASTIC"/>
    <property type="match status" value="1"/>
</dbReference>
<protein>
    <recommendedName>
        <fullName evidence="4">Photosynthesis system II assembly factor Ycf48/Hcf136-like domain-containing protein</fullName>
    </recommendedName>
</protein>
<dbReference type="GO" id="GO:0009523">
    <property type="term" value="C:photosystem II"/>
    <property type="evidence" value="ECO:0007669"/>
    <property type="project" value="UniProtKB-KW"/>
</dbReference>
<dbReference type="PANTHER" id="PTHR47199:SF2">
    <property type="entry name" value="PHOTOSYSTEM II STABILITY_ASSEMBLY FACTOR HCF136, CHLOROPLASTIC"/>
    <property type="match status" value="1"/>
</dbReference>
<evidence type="ECO:0000256" key="3">
    <source>
        <dbReference type="SAM" id="MobiDB-lite"/>
    </source>
</evidence>
<keyword evidence="2" id="KW-0604">Photosystem II</keyword>
<dbReference type="CDD" id="cd15482">
    <property type="entry name" value="Sialidase_non-viral"/>
    <property type="match status" value="1"/>
</dbReference>
<dbReference type="KEGG" id="sth:STH291"/>
<feature type="domain" description="Photosynthesis system II assembly factor Ycf48/Hcf136-like" evidence="4">
    <location>
        <begin position="58"/>
        <end position="137"/>
    </location>
</feature>
<proteinExistence type="predicted"/>
<dbReference type="SUPFAM" id="SSF110296">
    <property type="entry name" value="Oligoxyloglucan reducing end-specific cellobiohydrolase"/>
    <property type="match status" value="1"/>
</dbReference>
<organism evidence="5 6">
    <name type="scientific">Symbiobacterium thermophilum (strain DSM 24528 / JCM 14929 / IAM 14863 / T)</name>
    <dbReference type="NCBI Taxonomy" id="292459"/>
    <lineage>
        <taxon>Bacteria</taxon>
        <taxon>Bacillati</taxon>
        <taxon>Bacillota</taxon>
        <taxon>Clostridia</taxon>
        <taxon>Eubacteriales</taxon>
        <taxon>Symbiobacteriaceae</taxon>
        <taxon>Symbiobacterium</taxon>
    </lineage>
</organism>
<dbReference type="OrthoDB" id="501835at2"/>
<dbReference type="eggNOG" id="COG4447">
    <property type="taxonomic scope" value="Bacteria"/>
</dbReference>
<evidence type="ECO:0000313" key="6">
    <source>
        <dbReference type="Proteomes" id="UP000000417"/>
    </source>
</evidence>
<accession>Q67SR7</accession>
<dbReference type="InterPro" id="IPR015943">
    <property type="entry name" value="WD40/YVTN_repeat-like_dom_sf"/>
</dbReference>
<evidence type="ECO:0000313" key="5">
    <source>
        <dbReference type="EMBL" id="BAD39276.1"/>
    </source>
</evidence>
<feature type="region of interest" description="Disordered" evidence="3">
    <location>
        <begin position="1"/>
        <end position="23"/>
    </location>
</feature>
<dbReference type="EMBL" id="AP006840">
    <property type="protein sequence ID" value="BAD39276.1"/>
    <property type="molecule type" value="Genomic_DNA"/>
</dbReference>
<reference evidence="5 6" key="1">
    <citation type="journal article" date="2004" name="Nucleic Acids Res.">
        <title>Genome sequence of Symbiobacterium thermophilum, an uncultivable bacterium that depends on microbial commensalism.</title>
        <authorList>
            <person name="Ueda K."/>
            <person name="Yamashita A."/>
            <person name="Ishikawa J."/>
            <person name="Shimada M."/>
            <person name="Watsuji T."/>
            <person name="Morimura K."/>
            <person name="Ikeda H."/>
            <person name="Hattori M."/>
            <person name="Beppu T."/>
        </authorList>
    </citation>
    <scope>NUCLEOTIDE SEQUENCE [LARGE SCALE GENOMIC DNA]</scope>
    <source>
        <strain evidence="6">T / IAM 14863</strain>
    </source>
</reference>
<keyword evidence="6" id="KW-1185">Reference proteome</keyword>
<name>Q67SR7_SYMTH</name>
<gene>
    <name evidence="5" type="ordered locus">STH291</name>
</gene>
<keyword evidence="1" id="KW-0602">Photosynthesis</keyword>
<evidence type="ECO:0000256" key="1">
    <source>
        <dbReference type="ARBA" id="ARBA00022531"/>
    </source>
</evidence>
<dbReference type="AlphaFoldDB" id="Q67SR7"/>
<sequence length="345" mass="36219">MGCSGATDGGSGEQNEDRNASAPAVPTAVAFLNESHGWVGAADGIWHTQDGGQNWTLQFPSQEPVIRLGFLDPQNGWALTGSAALLRTENGGEDWSAAETPGAALRAVDFVGPAHVVATDGNGLLVSRDGGKTWDRTSSPLPFSDLDFVSAEEGWAAGEGQIWHTRDGGTTWSAQLTLPEPDKWLGHTFVRFTSESSGWVLFCLGQGAGSQETYLLYSTTDAGRTWTPRLIGRWPWPFAEPAPEAPHGPGGHPVALGAWAETAWVAVYSPAGGHLEVARVTMGGAPPVVSDKIPVGGPAKPTAGLSFVDPKTGWLVVSDSQRTQGAILRTADGGQFWTAVLGNLE</sequence>
<dbReference type="Pfam" id="PF14870">
    <property type="entry name" value="PSII_BNR"/>
    <property type="match status" value="1"/>
</dbReference>
<dbReference type="GO" id="GO:0015979">
    <property type="term" value="P:photosynthesis"/>
    <property type="evidence" value="ECO:0007669"/>
    <property type="project" value="UniProtKB-KW"/>
</dbReference>
<dbReference type="InterPro" id="IPR028203">
    <property type="entry name" value="PSII_CF48-like_dom"/>
</dbReference>
<evidence type="ECO:0000259" key="4">
    <source>
        <dbReference type="Pfam" id="PF14870"/>
    </source>
</evidence>
<dbReference type="Proteomes" id="UP000000417">
    <property type="component" value="Chromosome"/>
</dbReference>
<evidence type="ECO:0000256" key="2">
    <source>
        <dbReference type="ARBA" id="ARBA00023276"/>
    </source>
</evidence>
<dbReference type="HOGENOM" id="CLU_052334_0_0_9"/>
<dbReference type="Gene3D" id="2.130.10.10">
    <property type="entry name" value="YVTN repeat-like/Quinoprotein amine dehydrogenase"/>
    <property type="match status" value="2"/>
</dbReference>